<name>A0A1V0AL89_9ACTN</name>
<dbReference type="PANTHER" id="PTHR39203:SF1">
    <property type="entry name" value="CYTOPLASMIC PROTEIN"/>
    <property type="match status" value="1"/>
</dbReference>
<organism evidence="2 3">
    <name type="scientific">[Actinomadura] parvosata subsp. kistnae</name>
    <dbReference type="NCBI Taxonomy" id="1909395"/>
    <lineage>
        <taxon>Bacteria</taxon>
        <taxon>Bacillati</taxon>
        <taxon>Actinomycetota</taxon>
        <taxon>Actinomycetes</taxon>
        <taxon>Streptosporangiales</taxon>
        <taxon>Streptosporangiaceae</taxon>
        <taxon>Nonomuraea</taxon>
    </lineage>
</organism>
<dbReference type="EMBL" id="CP017717">
    <property type="protein sequence ID" value="AQZ70862.1"/>
    <property type="molecule type" value="Genomic_DNA"/>
</dbReference>
<keyword evidence="3" id="KW-1185">Reference proteome</keyword>
<dbReference type="InterPro" id="IPR007374">
    <property type="entry name" value="ASCH_domain"/>
</dbReference>
<reference evidence="3" key="1">
    <citation type="journal article" date="2017" name="Med. Chem. Commun.">
        <title>Nonomuraea sp. ATCC 55076 harbours the largest actinomycete chromosome to date and the kistamicin biosynthetic gene cluster.</title>
        <authorList>
            <person name="Nazari B."/>
            <person name="Forneris C.C."/>
            <person name="Gibson M.I."/>
            <person name="Moon K."/>
            <person name="Schramma K.R."/>
            <person name="Seyedsayamdost M.R."/>
        </authorList>
    </citation>
    <scope>NUCLEOTIDE SEQUENCE [LARGE SCALE GENOMIC DNA]</scope>
    <source>
        <strain evidence="3">ATCC 55076</strain>
    </source>
</reference>
<dbReference type="SUPFAM" id="SSF88697">
    <property type="entry name" value="PUA domain-like"/>
    <property type="match status" value="1"/>
</dbReference>
<dbReference type="Proteomes" id="UP000190797">
    <property type="component" value="Chromosome"/>
</dbReference>
<dbReference type="SMART" id="SM01022">
    <property type="entry name" value="ASCH"/>
    <property type="match status" value="1"/>
</dbReference>
<gene>
    <name evidence="2" type="ORF">BKM31_34025</name>
</gene>
<dbReference type="PANTHER" id="PTHR39203">
    <property type="entry name" value="CYTOPLASMIC PROTEIN-RELATED"/>
    <property type="match status" value="1"/>
</dbReference>
<sequence length="137" mass="15206">MWPRIDGLRVLELGTPGELRTELTDLVLAGTKTATAGLLPLDYEAEGEEVEHVGEHLVLVDDTGARVGEVRVTRVELTPFAQVSWEFAKAEGEGFTSTEHWQETHRRYWSGLGYEVKADTTVVCLWFTLVPPAPTTP</sequence>
<dbReference type="AlphaFoldDB" id="A0A1V0AL89"/>
<evidence type="ECO:0000313" key="3">
    <source>
        <dbReference type="Proteomes" id="UP000190797"/>
    </source>
</evidence>
<dbReference type="STRING" id="1909395.BKM31_34025"/>
<dbReference type="Gene3D" id="3.10.400.10">
    <property type="entry name" value="Sulfate adenylyltransferase"/>
    <property type="match status" value="1"/>
</dbReference>
<dbReference type="InterPro" id="IPR015947">
    <property type="entry name" value="PUA-like_sf"/>
</dbReference>
<dbReference type="InterPro" id="IPR009326">
    <property type="entry name" value="DUF984"/>
</dbReference>
<dbReference type="KEGG" id="noa:BKM31_34025"/>
<dbReference type="RefSeq" id="WP_080047150.1">
    <property type="nucleotide sequence ID" value="NZ_CP017717.1"/>
</dbReference>
<proteinExistence type="predicted"/>
<evidence type="ECO:0000259" key="1">
    <source>
        <dbReference type="SMART" id="SM01022"/>
    </source>
</evidence>
<dbReference type="Pfam" id="PF04266">
    <property type="entry name" value="ASCH"/>
    <property type="match status" value="1"/>
</dbReference>
<feature type="domain" description="ASCH" evidence="1">
    <location>
        <begin position="11"/>
        <end position="131"/>
    </location>
</feature>
<protein>
    <submittedName>
        <fullName evidence="2">ASCH domain-containing protein</fullName>
    </submittedName>
</protein>
<evidence type="ECO:0000313" key="2">
    <source>
        <dbReference type="EMBL" id="AQZ70862.1"/>
    </source>
</evidence>
<dbReference type="OrthoDB" id="9807542at2"/>
<accession>A0A1V0AL89</accession>